<feature type="transmembrane region" description="Helical" evidence="6">
    <location>
        <begin position="364"/>
        <end position="388"/>
    </location>
</feature>
<dbReference type="PANTHER" id="PTHR30619">
    <property type="entry name" value="DNA INTERNALIZATION/COMPETENCE PROTEIN COMEC/REC2"/>
    <property type="match status" value="1"/>
</dbReference>
<dbReference type="InterPro" id="IPR004797">
    <property type="entry name" value="Competence_ComEC/Rec2"/>
</dbReference>
<dbReference type="NCBIfam" id="TIGR00360">
    <property type="entry name" value="ComEC_N-term"/>
    <property type="match status" value="1"/>
</dbReference>
<dbReference type="InterPro" id="IPR036866">
    <property type="entry name" value="RibonucZ/Hydroxyglut_hydro"/>
</dbReference>
<dbReference type="SMART" id="SM00849">
    <property type="entry name" value="Lactamase_B"/>
    <property type="match status" value="1"/>
</dbReference>
<evidence type="ECO:0000256" key="1">
    <source>
        <dbReference type="ARBA" id="ARBA00004651"/>
    </source>
</evidence>
<feature type="transmembrane region" description="Helical" evidence="6">
    <location>
        <begin position="290"/>
        <end position="311"/>
    </location>
</feature>
<dbReference type="Pfam" id="PF00753">
    <property type="entry name" value="Lactamase_B"/>
    <property type="match status" value="1"/>
</dbReference>
<dbReference type="InterPro" id="IPR004477">
    <property type="entry name" value="ComEC_N"/>
</dbReference>
<dbReference type="Gene3D" id="3.60.15.10">
    <property type="entry name" value="Ribonuclease Z/Hydroxyacylglutathione hydrolase-like"/>
    <property type="match status" value="1"/>
</dbReference>
<dbReference type="InterPro" id="IPR052159">
    <property type="entry name" value="Competence_DNA_uptake"/>
</dbReference>
<feature type="transmembrane region" description="Helical" evidence="6">
    <location>
        <begin position="331"/>
        <end position="357"/>
    </location>
</feature>
<dbReference type="InterPro" id="IPR025405">
    <property type="entry name" value="DUF4131"/>
</dbReference>
<feature type="transmembrane region" description="Helical" evidence="6">
    <location>
        <begin position="247"/>
        <end position="278"/>
    </location>
</feature>
<evidence type="ECO:0000313" key="9">
    <source>
        <dbReference type="Proteomes" id="UP000199516"/>
    </source>
</evidence>
<feature type="transmembrane region" description="Helical" evidence="6">
    <location>
        <begin position="5"/>
        <end position="21"/>
    </location>
</feature>
<gene>
    <name evidence="8" type="ORF">SAMN05192532_101120</name>
</gene>
<dbReference type="EMBL" id="FONT01000001">
    <property type="protein sequence ID" value="SFE28496.1"/>
    <property type="molecule type" value="Genomic_DNA"/>
</dbReference>
<accession>A0A1I1Z9Q2</accession>
<dbReference type="Pfam" id="PF03772">
    <property type="entry name" value="Competence"/>
    <property type="match status" value="1"/>
</dbReference>
<evidence type="ECO:0000259" key="7">
    <source>
        <dbReference type="SMART" id="SM00849"/>
    </source>
</evidence>
<dbReference type="Pfam" id="PF13567">
    <property type="entry name" value="DUF4131"/>
    <property type="match status" value="1"/>
</dbReference>
<keyword evidence="9" id="KW-1185">Reference proteome</keyword>
<feature type="transmembrane region" description="Helical" evidence="6">
    <location>
        <begin position="212"/>
        <end position="235"/>
    </location>
</feature>
<keyword evidence="5 6" id="KW-0472">Membrane</keyword>
<dbReference type="PANTHER" id="PTHR30619:SF1">
    <property type="entry name" value="RECOMBINATION PROTEIN 2"/>
    <property type="match status" value="1"/>
</dbReference>
<sequence length="756" mass="85843">MAENLAQVLMFLTFIWIALLFSKKWRFITICFLCFCIFFFRTEWEEKRQASELTGEETKIQGYIDDGPSRDGDVVHMQLTLPSSEKVPVTMYLKEASEVADVPLLKPGLYCSIAGTLKQPSAARNFHAFDYATYLKRNKSYWLFEVQSMRDISCVSPTPSPLTLTKLIRFYGLQHIDKHFPNELKGIAAALIFGEREFLHPDTENAYQRLGLIHLLAVSGLHVGLVTGLIFFVFIRFGVTRETSETILLLFLPFYIIIAGGAPSVIRASSALGIYLLLRKWRVNICPFQLLLFLALFLLFVSPFYLFHVGFQLSFVVSGSLLLSFRILGKLPSILTTISVTIIAQVSALPILLFHFYEISGLSLLLNFFFIPIIAGIILPSIFVLYFISFLPSSVFLLLSTPFHILVLKIHECLHAIEKWGFFYYNPGKPGPVYIGILSIVLCSGMYYVDKYGYRKIIWGLACIIFLLLFPMVQPHLNQKGYVTFIDVGQGDSILIEFPYRKAVYLIDGGGALSFPKEEWAKRRKNYDPGERAVIPLLRAKGISTIDKLIVSHGDIDHFGGLYQVIEELHVKEVIYGKGDTFKESELDFLMKAHQQNIPIDWVEQGDYWEQEGMTFHVLWPVGNEEPGNHRSVVLWAEIGGTGWLFMGDLEKEGEGDIVQQYKGLRADFLKAGHHGSNTSSTKELLQRIKPKAAFISAGKCNQFGHPHEETLDRLEEEEVTIYRTDLQGAIEVTFLKNEILRIQKALENGDKKDCE</sequence>
<evidence type="ECO:0000256" key="6">
    <source>
        <dbReference type="SAM" id="Phobius"/>
    </source>
</evidence>
<dbReference type="InterPro" id="IPR001279">
    <property type="entry name" value="Metallo-B-lactamas"/>
</dbReference>
<dbReference type="InterPro" id="IPR035681">
    <property type="entry name" value="ComA-like_MBL"/>
</dbReference>
<dbReference type="SUPFAM" id="SSF56281">
    <property type="entry name" value="Metallo-hydrolase/oxidoreductase"/>
    <property type="match status" value="1"/>
</dbReference>
<organism evidence="8 9">
    <name type="scientific">Alteribacillus iranensis</name>
    <dbReference type="NCBI Taxonomy" id="930128"/>
    <lineage>
        <taxon>Bacteria</taxon>
        <taxon>Bacillati</taxon>
        <taxon>Bacillota</taxon>
        <taxon>Bacilli</taxon>
        <taxon>Bacillales</taxon>
        <taxon>Bacillaceae</taxon>
        <taxon>Alteribacillus</taxon>
    </lineage>
</organism>
<feature type="transmembrane region" description="Helical" evidence="6">
    <location>
        <begin position="431"/>
        <end position="449"/>
    </location>
</feature>
<dbReference type="CDD" id="cd07731">
    <property type="entry name" value="ComA-like_MBL-fold"/>
    <property type="match status" value="1"/>
</dbReference>
<evidence type="ECO:0000256" key="2">
    <source>
        <dbReference type="ARBA" id="ARBA00022475"/>
    </source>
</evidence>
<feature type="transmembrane region" description="Helical" evidence="6">
    <location>
        <begin position="456"/>
        <end position="473"/>
    </location>
</feature>
<dbReference type="GO" id="GO:0030420">
    <property type="term" value="P:establishment of competence for transformation"/>
    <property type="evidence" value="ECO:0007669"/>
    <property type="project" value="InterPro"/>
</dbReference>
<evidence type="ECO:0000256" key="4">
    <source>
        <dbReference type="ARBA" id="ARBA00022989"/>
    </source>
</evidence>
<evidence type="ECO:0000313" key="8">
    <source>
        <dbReference type="EMBL" id="SFE28496.1"/>
    </source>
</evidence>
<keyword evidence="2" id="KW-1003">Cell membrane</keyword>
<evidence type="ECO:0000256" key="5">
    <source>
        <dbReference type="ARBA" id="ARBA00023136"/>
    </source>
</evidence>
<evidence type="ECO:0000256" key="3">
    <source>
        <dbReference type="ARBA" id="ARBA00022692"/>
    </source>
</evidence>
<keyword evidence="4 6" id="KW-1133">Transmembrane helix</keyword>
<comment type="subcellular location">
    <subcellularLocation>
        <location evidence="1">Cell membrane</location>
        <topology evidence="1">Multi-pass membrane protein</topology>
    </subcellularLocation>
</comment>
<dbReference type="NCBIfam" id="TIGR00361">
    <property type="entry name" value="ComEC_Rec2"/>
    <property type="match status" value="1"/>
</dbReference>
<dbReference type="Proteomes" id="UP000199516">
    <property type="component" value="Unassembled WGS sequence"/>
</dbReference>
<proteinExistence type="predicted"/>
<feature type="domain" description="Metallo-beta-lactamase" evidence="7">
    <location>
        <begin position="490"/>
        <end position="700"/>
    </location>
</feature>
<keyword evidence="3 6" id="KW-0812">Transmembrane</keyword>
<dbReference type="GO" id="GO:0005886">
    <property type="term" value="C:plasma membrane"/>
    <property type="evidence" value="ECO:0007669"/>
    <property type="project" value="UniProtKB-SubCell"/>
</dbReference>
<dbReference type="AlphaFoldDB" id="A0A1I1Z9Q2"/>
<dbReference type="RefSeq" id="WP_177194634.1">
    <property type="nucleotide sequence ID" value="NZ_FONT01000001.1"/>
</dbReference>
<protein>
    <submittedName>
        <fullName evidence="8">Competence protein ComEC</fullName>
    </submittedName>
</protein>
<name>A0A1I1Z9Q2_9BACI</name>
<reference evidence="8 9" key="1">
    <citation type="submission" date="2016-10" db="EMBL/GenBank/DDBJ databases">
        <authorList>
            <person name="de Groot N.N."/>
        </authorList>
    </citation>
    <scope>NUCLEOTIDE SEQUENCE [LARGE SCALE GENOMIC DNA]</scope>
    <source>
        <strain evidence="8 9">DSM 23995</strain>
    </source>
</reference>
<dbReference type="STRING" id="930128.SAMN05192532_101120"/>